<dbReference type="Pfam" id="PF02518">
    <property type="entry name" value="HATPase_c"/>
    <property type="match status" value="1"/>
</dbReference>
<dbReference type="GO" id="GO:0016301">
    <property type="term" value="F:kinase activity"/>
    <property type="evidence" value="ECO:0007669"/>
    <property type="project" value="UniProtKB-KW"/>
</dbReference>
<evidence type="ECO:0000256" key="3">
    <source>
        <dbReference type="ARBA" id="ARBA00022679"/>
    </source>
</evidence>
<evidence type="ECO:0000313" key="8">
    <source>
        <dbReference type="Proteomes" id="UP000634134"/>
    </source>
</evidence>
<keyword evidence="5" id="KW-1133">Transmembrane helix</keyword>
<dbReference type="EMBL" id="JACYGY010000001">
    <property type="protein sequence ID" value="MBE9462160.1"/>
    <property type="molecule type" value="Genomic_DNA"/>
</dbReference>
<dbReference type="EC" id="2.7.13.3" evidence="2"/>
<dbReference type="RefSeq" id="WP_194120383.1">
    <property type="nucleotide sequence ID" value="NZ_JBHSRU010000011.1"/>
</dbReference>
<dbReference type="InterPro" id="IPR003594">
    <property type="entry name" value="HATPase_dom"/>
</dbReference>
<dbReference type="InterPro" id="IPR036097">
    <property type="entry name" value="HisK_dim/P_sf"/>
</dbReference>
<keyword evidence="5" id="KW-0472">Membrane</keyword>
<dbReference type="SUPFAM" id="SSF55874">
    <property type="entry name" value="ATPase domain of HSP90 chaperone/DNA topoisomerase II/histidine kinase"/>
    <property type="match status" value="1"/>
</dbReference>
<feature type="transmembrane region" description="Helical" evidence="5">
    <location>
        <begin position="103"/>
        <end position="128"/>
    </location>
</feature>
<feature type="transmembrane region" description="Helical" evidence="5">
    <location>
        <begin position="36"/>
        <end position="57"/>
    </location>
</feature>
<comment type="catalytic activity">
    <reaction evidence="1">
        <text>ATP + protein L-histidine = ADP + protein N-phospho-L-histidine.</text>
        <dbReference type="EC" id="2.7.13.3"/>
    </reaction>
</comment>
<protein>
    <recommendedName>
        <fullName evidence="2">histidine kinase</fullName>
        <ecNumber evidence="2">2.7.13.3</ecNumber>
    </recommendedName>
</protein>
<evidence type="ECO:0000256" key="4">
    <source>
        <dbReference type="ARBA" id="ARBA00022777"/>
    </source>
</evidence>
<comment type="caution">
    <text evidence="7">The sequence shown here is derived from an EMBL/GenBank/DDBJ whole genome shotgun (WGS) entry which is preliminary data.</text>
</comment>
<dbReference type="InterPro" id="IPR005467">
    <property type="entry name" value="His_kinase_dom"/>
</dbReference>
<feature type="domain" description="Histidine kinase" evidence="6">
    <location>
        <begin position="194"/>
        <end position="412"/>
    </location>
</feature>
<evidence type="ECO:0000256" key="1">
    <source>
        <dbReference type="ARBA" id="ARBA00000085"/>
    </source>
</evidence>
<organism evidence="7 8">
    <name type="scientific">Dyadobacter subterraneus</name>
    <dbReference type="NCBI Taxonomy" id="2773304"/>
    <lineage>
        <taxon>Bacteria</taxon>
        <taxon>Pseudomonadati</taxon>
        <taxon>Bacteroidota</taxon>
        <taxon>Cytophagia</taxon>
        <taxon>Cytophagales</taxon>
        <taxon>Spirosomataceae</taxon>
        <taxon>Dyadobacter</taxon>
    </lineage>
</organism>
<evidence type="ECO:0000256" key="5">
    <source>
        <dbReference type="SAM" id="Phobius"/>
    </source>
</evidence>
<gene>
    <name evidence="7" type="ORF">IEE83_09730</name>
</gene>
<dbReference type="PANTHER" id="PTHR42878:SF14">
    <property type="entry name" value="OSMOLARITY TWO-COMPONENT SYSTEM PROTEIN SSK1"/>
    <property type="match status" value="1"/>
</dbReference>
<evidence type="ECO:0000256" key="2">
    <source>
        <dbReference type="ARBA" id="ARBA00012438"/>
    </source>
</evidence>
<keyword evidence="3" id="KW-0808">Transferase</keyword>
<evidence type="ECO:0000259" key="6">
    <source>
        <dbReference type="PROSITE" id="PS50109"/>
    </source>
</evidence>
<keyword evidence="8" id="KW-1185">Reference proteome</keyword>
<dbReference type="InterPro" id="IPR036890">
    <property type="entry name" value="HATPase_C_sf"/>
</dbReference>
<dbReference type="PROSITE" id="PS50109">
    <property type="entry name" value="HIS_KIN"/>
    <property type="match status" value="1"/>
</dbReference>
<dbReference type="InterPro" id="IPR050351">
    <property type="entry name" value="BphY/WalK/GraS-like"/>
</dbReference>
<accession>A0ABR9W9M7</accession>
<proteinExistence type="predicted"/>
<evidence type="ECO:0000313" key="7">
    <source>
        <dbReference type="EMBL" id="MBE9462160.1"/>
    </source>
</evidence>
<dbReference type="Proteomes" id="UP000634134">
    <property type="component" value="Unassembled WGS sequence"/>
</dbReference>
<dbReference type="Gene3D" id="3.30.565.10">
    <property type="entry name" value="Histidine kinase-like ATPase, C-terminal domain"/>
    <property type="match status" value="1"/>
</dbReference>
<dbReference type="SUPFAM" id="SSF47384">
    <property type="entry name" value="Homodimeric domain of signal transducing histidine kinase"/>
    <property type="match status" value="1"/>
</dbReference>
<sequence length="415" mass="46429">MKNYQNKAGLILAASIPIFVLPARISEGQWKDPVNLLGSEVVIFLMSLTCWHCIVAIQKNLNLALWQKIALSLLCCCALSNIFFFTFNPIFKDFPFRTATNPLFVRILMLSSRGVLMSIILIPGAYYVQKDLEARTAQKEKQKLAMQKVQIQNRLLENAVLERTRALHQSLVSVQNSQKELEHQLYIQSRLLASFNHDIKGPFKFAVTVSEKIAYLAAAKEDSATIQRYADELSKSLKNMLVLIKNNLDFVKLPVKQHLETAENIILRDLIEDKASVFEGSILTNKNILVIKVDPTTIVQTNKNLLGIIVHNLIDNANKYTIEGSIKIHSTTTDDFTLLTISNPGIEISSQIVAWINMKTNTDNTITPSDLTEIQGIGLLLVKEIAGILNIGLHMYSDPEGIHVALRIPTPGENS</sequence>
<keyword evidence="4 7" id="KW-0418">Kinase</keyword>
<keyword evidence="5" id="KW-0812">Transmembrane</keyword>
<feature type="transmembrane region" description="Helical" evidence="5">
    <location>
        <begin position="69"/>
        <end position="91"/>
    </location>
</feature>
<dbReference type="PANTHER" id="PTHR42878">
    <property type="entry name" value="TWO-COMPONENT HISTIDINE KINASE"/>
    <property type="match status" value="1"/>
</dbReference>
<name>A0ABR9W9M7_9BACT</name>
<reference evidence="8" key="1">
    <citation type="submission" date="2023-07" db="EMBL/GenBank/DDBJ databases">
        <title>Dyadobacter sp. nov 'subterranea' isolated from contaminted grondwater.</title>
        <authorList>
            <person name="Szabo I."/>
            <person name="Al-Omari J."/>
            <person name="Szerdahelyi S.G."/>
            <person name="Rado J."/>
        </authorList>
    </citation>
    <scope>NUCLEOTIDE SEQUENCE [LARGE SCALE GENOMIC DNA]</scope>
    <source>
        <strain evidence="8">UP-52</strain>
    </source>
</reference>